<dbReference type="AlphaFoldDB" id="A0A1H3SB19"/>
<protein>
    <submittedName>
        <fullName evidence="1">Uncharacterized protein</fullName>
    </submittedName>
</protein>
<keyword evidence="2" id="KW-1185">Reference proteome</keyword>
<proteinExistence type="predicted"/>
<sequence>MVKSPEYEIPNTTEQYILFLVKSPIGTNMYSQSSVPYQMKIENDGSVHFVSERIAGQLAENVRVIDESTGEAEIVHEIREGDIQVEIEQTLTIIKDFLEEDNIVSLEKTLRKHGN</sequence>
<name>A0A1H3SB19_9BACI</name>
<dbReference type="STRING" id="1503961.SAMN05421736_110114"/>
<dbReference type="Proteomes" id="UP000198935">
    <property type="component" value="Unassembled WGS sequence"/>
</dbReference>
<reference evidence="2" key="1">
    <citation type="submission" date="2016-10" db="EMBL/GenBank/DDBJ databases">
        <authorList>
            <person name="Varghese N."/>
            <person name="Submissions S."/>
        </authorList>
    </citation>
    <scope>NUCLEOTIDE SEQUENCE [LARGE SCALE GENOMIC DNA]</scope>
    <source>
        <strain evidence="2">SP</strain>
    </source>
</reference>
<gene>
    <name evidence="1" type="ORF">SAMN05421736_110114</name>
</gene>
<accession>A0A1H3SB19</accession>
<organism evidence="1 2">
    <name type="scientific">Evansella caseinilytica</name>
    <dbReference type="NCBI Taxonomy" id="1503961"/>
    <lineage>
        <taxon>Bacteria</taxon>
        <taxon>Bacillati</taxon>
        <taxon>Bacillota</taxon>
        <taxon>Bacilli</taxon>
        <taxon>Bacillales</taxon>
        <taxon>Bacillaceae</taxon>
        <taxon>Evansella</taxon>
    </lineage>
</organism>
<evidence type="ECO:0000313" key="2">
    <source>
        <dbReference type="Proteomes" id="UP000198935"/>
    </source>
</evidence>
<evidence type="ECO:0000313" key="1">
    <source>
        <dbReference type="EMBL" id="SDZ35162.1"/>
    </source>
</evidence>
<dbReference type="EMBL" id="FNPI01000010">
    <property type="protein sequence ID" value="SDZ35162.1"/>
    <property type="molecule type" value="Genomic_DNA"/>
</dbReference>